<dbReference type="InterPro" id="IPR006145">
    <property type="entry name" value="PsdUridine_synth_RsuA/RluA"/>
</dbReference>
<dbReference type="InterPro" id="IPR050188">
    <property type="entry name" value="RluA_PseudoU_synthase"/>
</dbReference>
<dbReference type="GO" id="GO:0003723">
    <property type="term" value="F:RNA binding"/>
    <property type="evidence" value="ECO:0007669"/>
    <property type="project" value="UniProtKB-KW"/>
</dbReference>
<dbReference type="SUPFAM" id="SSF55174">
    <property type="entry name" value="Alpha-L RNA-binding motif"/>
    <property type="match status" value="1"/>
</dbReference>
<dbReference type="PANTHER" id="PTHR21600:SF92">
    <property type="entry name" value="RIBOSOMAL LARGE SUBUNIT PSEUDOURIDINE SYNTHASE C"/>
    <property type="match status" value="1"/>
</dbReference>
<dbReference type="PANTHER" id="PTHR21600">
    <property type="entry name" value="MITOCHONDRIAL RNA PSEUDOURIDINE SYNTHASE"/>
    <property type="match status" value="1"/>
</dbReference>
<dbReference type="RefSeq" id="WP_103066141.1">
    <property type="nucleotide sequence ID" value="NZ_AZRL01000003.1"/>
</dbReference>
<dbReference type="InterPro" id="IPR020103">
    <property type="entry name" value="PsdUridine_synth_cat_dom_sf"/>
</dbReference>
<dbReference type="Gene3D" id="3.10.290.10">
    <property type="entry name" value="RNA-binding S4 domain"/>
    <property type="match status" value="1"/>
</dbReference>
<protein>
    <recommendedName>
        <fullName evidence="9">Pseudouridine synthase</fullName>
        <ecNumber evidence="9">5.4.99.-</ecNumber>
    </recommendedName>
</protein>
<comment type="catalytic activity">
    <reaction evidence="9">
        <text>a uridine in RNA = a pseudouridine in RNA</text>
        <dbReference type="Rhea" id="RHEA:48348"/>
        <dbReference type="Rhea" id="RHEA-COMP:12068"/>
        <dbReference type="Rhea" id="RHEA-COMP:12069"/>
        <dbReference type="ChEBI" id="CHEBI:65314"/>
        <dbReference type="ChEBI" id="CHEBI:65315"/>
    </reaction>
</comment>
<proteinExistence type="inferred from homology"/>
<dbReference type="Gene3D" id="3.30.2350.10">
    <property type="entry name" value="Pseudouridine synthase"/>
    <property type="match status" value="1"/>
</dbReference>
<dbReference type="SMART" id="SM00363">
    <property type="entry name" value="S4"/>
    <property type="match status" value="1"/>
</dbReference>
<evidence type="ECO:0000259" key="10">
    <source>
        <dbReference type="SMART" id="SM00363"/>
    </source>
</evidence>
<dbReference type="GO" id="GO:0000455">
    <property type="term" value="P:enzyme-directed rRNA pseudouridine synthesis"/>
    <property type="evidence" value="ECO:0007669"/>
    <property type="project" value="TreeGrafter"/>
</dbReference>
<gene>
    <name evidence="11" type="ORF">X929_00645</name>
</gene>
<feature type="domain" description="RNA-binding S4" evidence="10">
    <location>
        <begin position="14"/>
        <end position="78"/>
    </location>
</feature>
<evidence type="ECO:0000313" key="11">
    <source>
        <dbReference type="EMBL" id="PNR97929.1"/>
    </source>
</evidence>
<feature type="active site" evidence="7">
    <location>
        <position position="140"/>
    </location>
</feature>
<dbReference type="InterPro" id="IPR006225">
    <property type="entry name" value="PsdUridine_synth_RluC/D"/>
</dbReference>
<dbReference type="GO" id="GO:0160141">
    <property type="term" value="F:23S rRNA pseudouridine(955/2504/2580) synthase activity"/>
    <property type="evidence" value="ECO:0007669"/>
    <property type="project" value="UniProtKB-EC"/>
</dbReference>
<reference evidence="11 12" key="1">
    <citation type="submission" date="2013-12" db="EMBL/GenBank/DDBJ databases">
        <title>Comparative genomics of Petrotoga isolates.</title>
        <authorList>
            <person name="Nesbo C.L."/>
            <person name="Charchuk R."/>
            <person name="Chow K."/>
        </authorList>
    </citation>
    <scope>NUCLEOTIDE SEQUENCE [LARGE SCALE GENOMIC DNA]</scope>
    <source>
        <strain evidence="11 12">DSM 13574</strain>
    </source>
</reference>
<name>A0A2K1P561_9BACT</name>
<organism evidence="11 12">
    <name type="scientific">Petrotoga olearia DSM 13574</name>
    <dbReference type="NCBI Taxonomy" id="1122955"/>
    <lineage>
        <taxon>Bacteria</taxon>
        <taxon>Thermotogati</taxon>
        <taxon>Thermotogota</taxon>
        <taxon>Thermotogae</taxon>
        <taxon>Petrotogales</taxon>
        <taxon>Petrotogaceae</taxon>
        <taxon>Petrotoga</taxon>
    </lineage>
</organism>
<dbReference type="CDD" id="cd00165">
    <property type="entry name" value="S4"/>
    <property type="match status" value="1"/>
</dbReference>
<dbReference type="PROSITE" id="PS01129">
    <property type="entry name" value="PSI_RLU"/>
    <property type="match status" value="1"/>
</dbReference>
<comment type="caution">
    <text evidence="11">The sequence shown here is derived from an EMBL/GenBank/DDBJ whole genome shotgun (WGS) entry which is preliminary data.</text>
</comment>
<dbReference type="AlphaFoldDB" id="A0A2K1P561"/>
<keyword evidence="4" id="KW-0698">rRNA processing</keyword>
<evidence type="ECO:0000313" key="12">
    <source>
        <dbReference type="Proteomes" id="UP000236434"/>
    </source>
</evidence>
<evidence type="ECO:0000256" key="8">
    <source>
        <dbReference type="PROSITE-ProRule" id="PRU00182"/>
    </source>
</evidence>
<evidence type="ECO:0000256" key="7">
    <source>
        <dbReference type="PIRSR" id="PIRSR606225-1"/>
    </source>
</evidence>
<dbReference type="SUPFAM" id="SSF55120">
    <property type="entry name" value="Pseudouridine synthase"/>
    <property type="match status" value="1"/>
</dbReference>
<evidence type="ECO:0000256" key="3">
    <source>
        <dbReference type="ARBA" id="ARBA00010876"/>
    </source>
</evidence>
<dbReference type="InterPro" id="IPR002942">
    <property type="entry name" value="S4_RNA-bd"/>
</dbReference>
<comment type="similarity">
    <text evidence="3 9">Belongs to the pseudouridine synthase RluA family.</text>
</comment>
<evidence type="ECO:0000256" key="1">
    <source>
        <dbReference type="ARBA" id="ARBA00000381"/>
    </source>
</evidence>
<dbReference type="Pfam" id="PF01479">
    <property type="entry name" value="S4"/>
    <property type="match status" value="1"/>
</dbReference>
<dbReference type="InterPro" id="IPR006224">
    <property type="entry name" value="PsdUridine_synth_RluA-like_CS"/>
</dbReference>
<dbReference type="PROSITE" id="PS50889">
    <property type="entry name" value="S4"/>
    <property type="match status" value="1"/>
</dbReference>
<comment type="catalytic activity">
    <reaction evidence="1">
        <text>uridine(955/2504/2580) in 23S rRNA = pseudouridine(955/2504/2580) in 23S rRNA</text>
        <dbReference type="Rhea" id="RHEA:42528"/>
        <dbReference type="Rhea" id="RHEA-COMP:10099"/>
        <dbReference type="Rhea" id="RHEA-COMP:10100"/>
        <dbReference type="ChEBI" id="CHEBI:65314"/>
        <dbReference type="ChEBI" id="CHEBI:65315"/>
        <dbReference type="EC" id="5.4.99.24"/>
    </reaction>
</comment>
<dbReference type="Proteomes" id="UP000236434">
    <property type="component" value="Unassembled WGS sequence"/>
</dbReference>
<evidence type="ECO:0000256" key="2">
    <source>
        <dbReference type="ARBA" id="ARBA00002876"/>
    </source>
</evidence>
<evidence type="ECO:0000256" key="4">
    <source>
        <dbReference type="ARBA" id="ARBA00022552"/>
    </source>
</evidence>
<evidence type="ECO:0000256" key="6">
    <source>
        <dbReference type="ARBA" id="ARBA00023235"/>
    </source>
</evidence>
<keyword evidence="5 8" id="KW-0694">RNA-binding</keyword>
<keyword evidence="6 9" id="KW-0413">Isomerase</keyword>
<dbReference type="CDD" id="cd02869">
    <property type="entry name" value="PseudoU_synth_RluA_like"/>
    <property type="match status" value="1"/>
</dbReference>
<comment type="function">
    <text evidence="2">Responsible for synthesis of pseudouridine from uracil at positions 955, 2504 and 2580 in 23S ribosomal RNA.</text>
</comment>
<evidence type="ECO:0000256" key="9">
    <source>
        <dbReference type="RuleBase" id="RU362028"/>
    </source>
</evidence>
<dbReference type="EMBL" id="AZRL01000003">
    <property type="protein sequence ID" value="PNR97929.1"/>
    <property type="molecule type" value="Genomic_DNA"/>
</dbReference>
<dbReference type="NCBIfam" id="TIGR00005">
    <property type="entry name" value="rluA_subfam"/>
    <property type="match status" value="1"/>
</dbReference>
<dbReference type="Pfam" id="PF00849">
    <property type="entry name" value="PseudoU_synth_2"/>
    <property type="match status" value="1"/>
</dbReference>
<dbReference type="EC" id="5.4.99.-" evidence="9"/>
<accession>A0A2K1P561</accession>
<evidence type="ECO:0000256" key="5">
    <source>
        <dbReference type="ARBA" id="ARBA00022884"/>
    </source>
</evidence>
<sequence>MEKETTVNEKNYYSRLDTFIRKNYPEIKLGAIYSLIRKGFVKVNEKRVKKNNYILEMGDIVKIILDEDKLEELSRPAQPSLKARPVSFDIIYEDKDLLVINKPAKVSVHPGSKEEMATIIEGVMHYSRGEFEPHLVHRLDKLTSGVMVVAKNKQTARELTQLIKSRETKKYYLTLLVGNLNKKSGELVSTVYGKAAQLKYDLKKKFDSFGDIYSLVEIELYTGRKHQIRVQFADLGFPIAGDDNHGDKKRNKLLRKNYGLKRIFLHASKISFDYNNQHYDFSAPLSEDLQIVLDKLEKGTKRN</sequence>
<dbReference type="InterPro" id="IPR036986">
    <property type="entry name" value="S4_RNA-bd_sf"/>
</dbReference>
<dbReference type="OrthoDB" id="9807829at2"/>